<dbReference type="Pfam" id="PF07883">
    <property type="entry name" value="Cupin_2"/>
    <property type="match status" value="1"/>
</dbReference>
<evidence type="ECO:0000313" key="3">
    <source>
        <dbReference type="EMBL" id="KAF2649028.1"/>
    </source>
</evidence>
<dbReference type="SUPFAM" id="SSF51182">
    <property type="entry name" value="RmlC-like cupins"/>
    <property type="match status" value="1"/>
</dbReference>
<dbReference type="Gene3D" id="2.60.120.10">
    <property type="entry name" value="Jelly Rolls"/>
    <property type="match status" value="1"/>
</dbReference>
<dbReference type="InterPro" id="IPR047121">
    <property type="entry name" value="YjiB-like"/>
</dbReference>
<evidence type="ECO:0000259" key="2">
    <source>
        <dbReference type="Pfam" id="PF07883"/>
    </source>
</evidence>
<dbReference type="InterPro" id="IPR011051">
    <property type="entry name" value="RmlC_Cupin_sf"/>
</dbReference>
<evidence type="ECO:0000313" key="4">
    <source>
        <dbReference type="Proteomes" id="UP000799324"/>
    </source>
</evidence>
<sequence>MSPKLSLTPLASLRLSTHNIPSHQLLPNNPPPAHPLFVYHSAFPSSTPPSSIENHVPQNDLYPQWRYTMYSQSHYHSTTHEFLAVFSGRARLLFGGEQNPGKVEIEVGAGDAILVPAGVSHRLTENLESGFQMVGSYPKGCSWDMCYGKAGEEQKAQAVKDVKWLEKDPLYGTDGPATWDEERLKQHQKGKKSEKEEL</sequence>
<proteinExistence type="predicted"/>
<dbReference type="AlphaFoldDB" id="A0A6A6SRN6"/>
<dbReference type="OrthoDB" id="2589563at2759"/>
<dbReference type="PANTHER" id="PTHR36448:SF3">
    <property type="entry name" value="CUPIN TYPE-2 DOMAIN-CONTAINING PROTEIN"/>
    <property type="match status" value="1"/>
</dbReference>
<protein>
    <recommendedName>
        <fullName evidence="2">Cupin type-2 domain-containing protein</fullName>
    </recommendedName>
</protein>
<dbReference type="InterPro" id="IPR014500">
    <property type="entry name" value="UCP019307_cupin"/>
</dbReference>
<evidence type="ECO:0000256" key="1">
    <source>
        <dbReference type="SAM" id="MobiDB-lite"/>
    </source>
</evidence>
<dbReference type="InterPro" id="IPR014710">
    <property type="entry name" value="RmlC-like_jellyroll"/>
</dbReference>
<feature type="domain" description="Cupin type-2" evidence="2">
    <location>
        <begin position="71"/>
        <end position="126"/>
    </location>
</feature>
<feature type="region of interest" description="Disordered" evidence="1">
    <location>
        <begin position="172"/>
        <end position="198"/>
    </location>
</feature>
<reference evidence="3" key="1">
    <citation type="journal article" date="2020" name="Stud. Mycol.">
        <title>101 Dothideomycetes genomes: a test case for predicting lifestyles and emergence of pathogens.</title>
        <authorList>
            <person name="Haridas S."/>
            <person name="Albert R."/>
            <person name="Binder M."/>
            <person name="Bloem J."/>
            <person name="Labutti K."/>
            <person name="Salamov A."/>
            <person name="Andreopoulos B."/>
            <person name="Baker S."/>
            <person name="Barry K."/>
            <person name="Bills G."/>
            <person name="Bluhm B."/>
            <person name="Cannon C."/>
            <person name="Castanera R."/>
            <person name="Culley D."/>
            <person name="Daum C."/>
            <person name="Ezra D."/>
            <person name="Gonzalez J."/>
            <person name="Henrissat B."/>
            <person name="Kuo A."/>
            <person name="Liang C."/>
            <person name="Lipzen A."/>
            <person name="Lutzoni F."/>
            <person name="Magnuson J."/>
            <person name="Mondo S."/>
            <person name="Nolan M."/>
            <person name="Ohm R."/>
            <person name="Pangilinan J."/>
            <person name="Park H.-J."/>
            <person name="Ramirez L."/>
            <person name="Alfaro M."/>
            <person name="Sun H."/>
            <person name="Tritt A."/>
            <person name="Yoshinaga Y."/>
            <person name="Zwiers L.-H."/>
            <person name="Turgeon B."/>
            <person name="Goodwin S."/>
            <person name="Spatafora J."/>
            <person name="Crous P."/>
            <person name="Grigoriev I."/>
        </authorList>
    </citation>
    <scope>NUCLEOTIDE SEQUENCE</scope>
    <source>
        <strain evidence="3">CBS 122681</strain>
    </source>
</reference>
<name>A0A6A6SRN6_9PLEO</name>
<accession>A0A6A6SRN6</accession>
<organism evidence="3 4">
    <name type="scientific">Lophiostoma macrostomum CBS 122681</name>
    <dbReference type="NCBI Taxonomy" id="1314788"/>
    <lineage>
        <taxon>Eukaryota</taxon>
        <taxon>Fungi</taxon>
        <taxon>Dikarya</taxon>
        <taxon>Ascomycota</taxon>
        <taxon>Pezizomycotina</taxon>
        <taxon>Dothideomycetes</taxon>
        <taxon>Pleosporomycetidae</taxon>
        <taxon>Pleosporales</taxon>
        <taxon>Lophiostomataceae</taxon>
        <taxon>Lophiostoma</taxon>
    </lineage>
</organism>
<gene>
    <name evidence="3" type="ORF">K491DRAFT_611615</name>
</gene>
<dbReference type="EMBL" id="MU004510">
    <property type="protein sequence ID" value="KAF2649028.1"/>
    <property type="molecule type" value="Genomic_DNA"/>
</dbReference>
<dbReference type="PIRSF" id="PIRSF019307">
    <property type="entry name" value="UCP019307"/>
    <property type="match status" value="1"/>
</dbReference>
<dbReference type="Proteomes" id="UP000799324">
    <property type="component" value="Unassembled WGS sequence"/>
</dbReference>
<keyword evidence="4" id="KW-1185">Reference proteome</keyword>
<feature type="compositionally biased region" description="Basic and acidic residues" evidence="1">
    <location>
        <begin position="180"/>
        <end position="198"/>
    </location>
</feature>
<dbReference type="PANTHER" id="PTHR36448">
    <property type="entry name" value="BLR7373 PROTEIN"/>
    <property type="match status" value="1"/>
</dbReference>
<dbReference type="InterPro" id="IPR013096">
    <property type="entry name" value="Cupin_2"/>
</dbReference>
<dbReference type="CDD" id="cd02219">
    <property type="entry name" value="cupin_YjlB-like"/>
    <property type="match status" value="1"/>
</dbReference>